<evidence type="ECO:0000313" key="2">
    <source>
        <dbReference type="Proteomes" id="UP000566819"/>
    </source>
</evidence>
<reference evidence="1 2" key="1">
    <citation type="submission" date="2020-03" db="EMBL/GenBank/DDBJ databases">
        <title>Draft Genome Sequence of Cudoniella acicularis.</title>
        <authorList>
            <person name="Buettner E."/>
            <person name="Kellner H."/>
        </authorList>
    </citation>
    <scope>NUCLEOTIDE SEQUENCE [LARGE SCALE GENOMIC DNA]</scope>
    <source>
        <strain evidence="1 2">DSM 108380</strain>
    </source>
</reference>
<name>A0A8H4W2B2_9HELO</name>
<evidence type="ECO:0000313" key="1">
    <source>
        <dbReference type="EMBL" id="KAF4629130.1"/>
    </source>
</evidence>
<dbReference type="PANTHER" id="PTHR38705">
    <property type="entry name" value="PROTEIN RDS1"/>
    <property type="match status" value="1"/>
</dbReference>
<keyword evidence="2" id="KW-1185">Reference proteome</keyword>
<dbReference type="EMBL" id="JAAMPI010000716">
    <property type="protein sequence ID" value="KAF4629130.1"/>
    <property type="molecule type" value="Genomic_DNA"/>
</dbReference>
<dbReference type="Pfam" id="PF13668">
    <property type="entry name" value="Ferritin_2"/>
    <property type="match status" value="1"/>
</dbReference>
<protein>
    <submittedName>
        <fullName evidence="1">Uncharacterized protein</fullName>
    </submittedName>
</protein>
<dbReference type="OrthoDB" id="1001765at2759"/>
<dbReference type="Proteomes" id="UP000566819">
    <property type="component" value="Unassembled WGS sequence"/>
</dbReference>
<comment type="caution">
    <text evidence="1">The sequence shown here is derived from an EMBL/GenBank/DDBJ whole genome shotgun (WGS) entry which is preliminary data.</text>
</comment>
<proteinExistence type="predicted"/>
<dbReference type="PANTHER" id="PTHR38705:SF1">
    <property type="entry name" value="PROTEIN RDS1"/>
    <property type="match status" value="1"/>
</dbReference>
<accession>A0A8H4W2B2</accession>
<dbReference type="AlphaFoldDB" id="A0A8H4W2B2"/>
<organism evidence="1 2">
    <name type="scientific">Cudoniella acicularis</name>
    <dbReference type="NCBI Taxonomy" id="354080"/>
    <lineage>
        <taxon>Eukaryota</taxon>
        <taxon>Fungi</taxon>
        <taxon>Dikarya</taxon>
        <taxon>Ascomycota</taxon>
        <taxon>Pezizomycotina</taxon>
        <taxon>Leotiomycetes</taxon>
        <taxon>Helotiales</taxon>
        <taxon>Tricladiaceae</taxon>
        <taxon>Cudoniella</taxon>
    </lineage>
</organism>
<dbReference type="InterPro" id="IPR039254">
    <property type="entry name" value="Rds1"/>
</dbReference>
<gene>
    <name evidence="1" type="ORF">G7Y89_g9019</name>
</gene>
<sequence>MKYSTSVVALAAVGTVSGSPITTKRDISDIDILNYALTLEHLEDKFYREGLANYTQADFIVAGFAEPFYSNLKEISNDEMTHVSFLTKALGSAAVAECTYSFPSTDPTSFVALASVLEGVVSPHIILDTTYLTAAGSILTVESRHSTYLLTSQKKSPFPTAFDTPLSFNETYTLAAPFILSCPSSNAALPIKAFPALTLNNTSKPGPIASGDEITLLVPDLQTNGTNASTDTSAEETEAKGKIYAAFITATGPIFADAVESEEEGRYKVVVPQGVGNGQSYVVLTMCDREVSDDTVVAGPVVVEVGN</sequence>